<evidence type="ECO:0000313" key="2">
    <source>
        <dbReference type="EMBL" id="KAJ1134595.1"/>
    </source>
</evidence>
<feature type="compositionally biased region" description="Basic and acidic residues" evidence="1">
    <location>
        <begin position="38"/>
        <end position="52"/>
    </location>
</feature>
<feature type="compositionally biased region" description="Pro residues" evidence="1">
    <location>
        <begin position="181"/>
        <end position="196"/>
    </location>
</feature>
<sequence>MSRSQPSTSATKSASAVVPATAVRAKGAPVRAANVPPTEKKDHPIPPPEKVKKGPASSRGQSHYPPSKASPKPRVDSAKVPAATVKMGKGHKPKGTSPLGTMSPGEGLVTTRSSGMAATCTTVTTTTSTATCTPPALPLPQRQSAASSPRISHPRLQETVWCLHPPQQSLAPRPALAASPPQTPPPAPPSAPPRAQPMPLCRISAPSPVCTRQSLQVPSWTLDTALKAPPPALT</sequence>
<feature type="compositionally biased region" description="Low complexity" evidence="1">
    <location>
        <begin position="166"/>
        <end position="180"/>
    </location>
</feature>
<dbReference type="EMBL" id="JANPWB010000010">
    <property type="protein sequence ID" value="KAJ1134595.1"/>
    <property type="molecule type" value="Genomic_DNA"/>
</dbReference>
<name>A0AAV7Q352_PLEWA</name>
<keyword evidence="3" id="KW-1185">Reference proteome</keyword>
<feature type="region of interest" description="Disordered" evidence="1">
    <location>
        <begin position="166"/>
        <end position="204"/>
    </location>
</feature>
<reference evidence="2" key="1">
    <citation type="journal article" date="2022" name="bioRxiv">
        <title>Sequencing and chromosome-scale assembly of the giantPleurodeles waltlgenome.</title>
        <authorList>
            <person name="Brown T."/>
            <person name="Elewa A."/>
            <person name="Iarovenko S."/>
            <person name="Subramanian E."/>
            <person name="Araus A.J."/>
            <person name="Petzold A."/>
            <person name="Susuki M."/>
            <person name="Suzuki K.-i.T."/>
            <person name="Hayashi T."/>
            <person name="Toyoda A."/>
            <person name="Oliveira C."/>
            <person name="Osipova E."/>
            <person name="Leigh N.D."/>
            <person name="Simon A."/>
            <person name="Yun M.H."/>
        </authorList>
    </citation>
    <scope>NUCLEOTIDE SEQUENCE</scope>
    <source>
        <strain evidence="2">20211129_DDA</strain>
        <tissue evidence="2">Liver</tissue>
    </source>
</reference>
<proteinExistence type="predicted"/>
<organism evidence="2 3">
    <name type="scientific">Pleurodeles waltl</name>
    <name type="common">Iberian ribbed newt</name>
    <dbReference type="NCBI Taxonomy" id="8319"/>
    <lineage>
        <taxon>Eukaryota</taxon>
        <taxon>Metazoa</taxon>
        <taxon>Chordata</taxon>
        <taxon>Craniata</taxon>
        <taxon>Vertebrata</taxon>
        <taxon>Euteleostomi</taxon>
        <taxon>Amphibia</taxon>
        <taxon>Batrachia</taxon>
        <taxon>Caudata</taxon>
        <taxon>Salamandroidea</taxon>
        <taxon>Salamandridae</taxon>
        <taxon>Pleurodelinae</taxon>
        <taxon>Pleurodeles</taxon>
    </lineage>
</organism>
<accession>A0AAV7Q352</accession>
<gene>
    <name evidence="2" type="ORF">NDU88_001046</name>
</gene>
<dbReference type="AlphaFoldDB" id="A0AAV7Q352"/>
<protein>
    <submittedName>
        <fullName evidence="2">Uncharacterized protein</fullName>
    </submittedName>
</protein>
<feature type="compositionally biased region" description="Polar residues" evidence="1">
    <location>
        <begin position="141"/>
        <end position="150"/>
    </location>
</feature>
<feature type="region of interest" description="Disordered" evidence="1">
    <location>
        <begin position="1"/>
        <end position="152"/>
    </location>
</feature>
<evidence type="ECO:0000256" key="1">
    <source>
        <dbReference type="SAM" id="MobiDB-lite"/>
    </source>
</evidence>
<feature type="compositionally biased region" description="Low complexity" evidence="1">
    <location>
        <begin position="117"/>
        <end position="134"/>
    </location>
</feature>
<evidence type="ECO:0000313" key="3">
    <source>
        <dbReference type="Proteomes" id="UP001066276"/>
    </source>
</evidence>
<feature type="compositionally biased region" description="Low complexity" evidence="1">
    <location>
        <begin position="1"/>
        <end position="23"/>
    </location>
</feature>
<dbReference type="Proteomes" id="UP001066276">
    <property type="component" value="Chromosome 6"/>
</dbReference>
<comment type="caution">
    <text evidence="2">The sequence shown here is derived from an EMBL/GenBank/DDBJ whole genome shotgun (WGS) entry which is preliminary data.</text>
</comment>